<dbReference type="EMBL" id="MN739373">
    <property type="protein sequence ID" value="QHT01470.1"/>
    <property type="molecule type" value="Genomic_DNA"/>
</dbReference>
<protein>
    <submittedName>
        <fullName evidence="1">Uncharacterized protein</fullName>
    </submittedName>
</protein>
<sequence>MDQYLHVQSLVDANFNRSIDITFNGLILTHLKSCRCEPFDIILNRAMLAYSKS</sequence>
<organism evidence="1">
    <name type="scientific">viral metagenome</name>
    <dbReference type="NCBI Taxonomy" id="1070528"/>
    <lineage>
        <taxon>unclassified sequences</taxon>
        <taxon>metagenomes</taxon>
        <taxon>organismal metagenomes</taxon>
    </lineage>
</organism>
<accession>A0A6C0CCB1</accession>
<proteinExistence type="predicted"/>
<name>A0A6C0CCB1_9ZZZZ</name>
<dbReference type="AlphaFoldDB" id="A0A6C0CCB1"/>
<reference evidence="1" key="1">
    <citation type="journal article" date="2020" name="Nature">
        <title>Giant virus diversity and host interactions through global metagenomics.</title>
        <authorList>
            <person name="Schulz F."/>
            <person name="Roux S."/>
            <person name="Paez-Espino D."/>
            <person name="Jungbluth S."/>
            <person name="Walsh D.A."/>
            <person name="Denef V.J."/>
            <person name="McMahon K.D."/>
            <person name="Konstantinidis K.T."/>
            <person name="Eloe-Fadrosh E.A."/>
            <person name="Kyrpides N.C."/>
            <person name="Woyke T."/>
        </authorList>
    </citation>
    <scope>NUCLEOTIDE SEQUENCE</scope>
    <source>
        <strain evidence="1">GVMAG-M-3300020192-26</strain>
    </source>
</reference>
<evidence type="ECO:0000313" key="1">
    <source>
        <dbReference type="EMBL" id="QHT01470.1"/>
    </source>
</evidence>